<feature type="compositionally biased region" description="Low complexity" evidence="2">
    <location>
        <begin position="102"/>
        <end position="116"/>
    </location>
</feature>
<proteinExistence type="predicted"/>
<gene>
    <name evidence="3" type="ORF">BGZ80_009742</name>
</gene>
<evidence type="ECO:0000256" key="1">
    <source>
        <dbReference type="SAM" id="Coils"/>
    </source>
</evidence>
<comment type="caution">
    <text evidence="3">The sequence shown here is derived from an EMBL/GenBank/DDBJ whole genome shotgun (WGS) entry which is preliminary data.</text>
</comment>
<feature type="coiled-coil region" evidence="1">
    <location>
        <begin position="380"/>
        <end position="414"/>
    </location>
</feature>
<accession>A0A9P6T3X2</accession>
<feature type="compositionally biased region" description="Polar residues" evidence="2">
    <location>
        <begin position="243"/>
        <end position="255"/>
    </location>
</feature>
<feature type="region of interest" description="Disordered" evidence="2">
    <location>
        <begin position="27"/>
        <end position="193"/>
    </location>
</feature>
<feature type="region of interest" description="Disordered" evidence="2">
    <location>
        <begin position="210"/>
        <end position="301"/>
    </location>
</feature>
<evidence type="ECO:0000313" key="3">
    <source>
        <dbReference type="EMBL" id="KAG0023339.1"/>
    </source>
</evidence>
<feature type="compositionally biased region" description="Polar residues" evidence="2">
    <location>
        <begin position="156"/>
        <end position="173"/>
    </location>
</feature>
<feature type="compositionally biased region" description="Basic and acidic residues" evidence="2">
    <location>
        <begin position="218"/>
        <end position="232"/>
    </location>
</feature>
<feature type="compositionally biased region" description="Acidic residues" evidence="2">
    <location>
        <begin position="132"/>
        <end position="141"/>
    </location>
</feature>
<feature type="compositionally biased region" description="Basic and acidic residues" evidence="2">
    <location>
        <begin position="174"/>
        <end position="185"/>
    </location>
</feature>
<reference evidence="3" key="1">
    <citation type="journal article" date="2020" name="Fungal Divers.">
        <title>Resolving the Mortierellaceae phylogeny through synthesis of multi-gene phylogenetics and phylogenomics.</title>
        <authorList>
            <person name="Vandepol N."/>
            <person name="Liber J."/>
            <person name="Desiro A."/>
            <person name="Na H."/>
            <person name="Kennedy M."/>
            <person name="Barry K."/>
            <person name="Grigoriev I.V."/>
            <person name="Miller A.N."/>
            <person name="O'Donnell K."/>
            <person name="Stajich J.E."/>
            <person name="Bonito G."/>
        </authorList>
    </citation>
    <scope>NUCLEOTIDE SEQUENCE</scope>
    <source>
        <strain evidence="3">NRRL 2769</strain>
    </source>
</reference>
<feature type="compositionally biased region" description="Polar residues" evidence="2">
    <location>
        <begin position="278"/>
        <end position="291"/>
    </location>
</feature>
<organism evidence="3 4">
    <name type="scientific">Entomortierella chlamydospora</name>
    <dbReference type="NCBI Taxonomy" id="101097"/>
    <lineage>
        <taxon>Eukaryota</taxon>
        <taxon>Fungi</taxon>
        <taxon>Fungi incertae sedis</taxon>
        <taxon>Mucoromycota</taxon>
        <taxon>Mortierellomycotina</taxon>
        <taxon>Mortierellomycetes</taxon>
        <taxon>Mortierellales</taxon>
        <taxon>Mortierellaceae</taxon>
        <taxon>Entomortierella</taxon>
    </lineage>
</organism>
<name>A0A9P6T3X2_9FUNG</name>
<evidence type="ECO:0000256" key="2">
    <source>
        <dbReference type="SAM" id="MobiDB-lite"/>
    </source>
</evidence>
<sequence length="416" mass="47291">MSEIASEGVETESGDIIQLSSVVRCPHLSDSNDCETIESKATQQDESNHCPLEPSPITRRDESGQQENYEDSIHRKSPSPSPPCQAYKDPEYEYEREDNRHSSASIAPSSEESPSSEQRHQYHQFRQIETICTDDYEGEQEEAQKEIPISTHVHRNTSSNQSDENSDITSTNFKESDSPGDRGTDNEIISHGIKRKISIDDLVISGTKLGRATSKGQQDSHHSQKPRGKADAKVSVTYGPDSSRANTSRNVTLTRSGEPDLTISQSQQAQDVDCVNGSEGSRQTPMDASNHPNDRSHNQSHDYTDFFNSLNVTRVSQDQLQRMHSYSYSTLYWASQFRQHPRFPLFNSSADTPPLDFLIQFAAYEIEALSQHLSEEQNAHLQTRRERDELELHLRDLELQYTRLSQRLTRAERREY</sequence>
<dbReference type="Proteomes" id="UP000703661">
    <property type="component" value="Unassembled WGS sequence"/>
</dbReference>
<protein>
    <submittedName>
        <fullName evidence="3">Uncharacterized protein</fullName>
    </submittedName>
</protein>
<evidence type="ECO:0000313" key="4">
    <source>
        <dbReference type="Proteomes" id="UP000703661"/>
    </source>
</evidence>
<dbReference type="AlphaFoldDB" id="A0A9P6T3X2"/>
<feature type="compositionally biased region" description="Basic and acidic residues" evidence="2">
    <location>
        <begin position="88"/>
        <end position="101"/>
    </location>
</feature>
<feature type="compositionally biased region" description="Basic and acidic residues" evidence="2">
    <location>
        <begin position="292"/>
        <end position="301"/>
    </location>
</feature>
<keyword evidence="4" id="KW-1185">Reference proteome</keyword>
<dbReference type="EMBL" id="JAAAID010000061">
    <property type="protein sequence ID" value="KAG0023339.1"/>
    <property type="molecule type" value="Genomic_DNA"/>
</dbReference>
<keyword evidence="1" id="KW-0175">Coiled coil</keyword>